<dbReference type="AlphaFoldDB" id="A0A840IIL3"/>
<organism evidence="1 2">
    <name type="scientific">Conexibacter arvalis</name>
    <dbReference type="NCBI Taxonomy" id="912552"/>
    <lineage>
        <taxon>Bacteria</taxon>
        <taxon>Bacillati</taxon>
        <taxon>Actinomycetota</taxon>
        <taxon>Thermoleophilia</taxon>
        <taxon>Solirubrobacterales</taxon>
        <taxon>Conexibacteraceae</taxon>
        <taxon>Conexibacter</taxon>
    </lineage>
</organism>
<dbReference type="SUPFAM" id="SSF55961">
    <property type="entry name" value="Bet v1-like"/>
    <property type="match status" value="1"/>
</dbReference>
<evidence type="ECO:0000313" key="1">
    <source>
        <dbReference type="EMBL" id="MBB4664175.1"/>
    </source>
</evidence>
<comment type="caution">
    <text evidence="1">The sequence shown here is derived from an EMBL/GenBank/DDBJ whole genome shotgun (WGS) entry which is preliminary data.</text>
</comment>
<accession>A0A840IIL3</accession>
<dbReference type="InterPro" id="IPR023393">
    <property type="entry name" value="START-like_dom_sf"/>
</dbReference>
<reference evidence="1 2" key="1">
    <citation type="submission" date="2020-08" db="EMBL/GenBank/DDBJ databases">
        <title>Genomic Encyclopedia of Archaeal and Bacterial Type Strains, Phase II (KMG-II): from individual species to whole genera.</title>
        <authorList>
            <person name="Goeker M."/>
        </authorList>
    </citation>
    <scope>NUCLEOTIDE SEQUENCE [LARGE SCALE GENOMIC DNA]</scope>
    <source>
        <strain evidence="1 2">DSM 23288</strain>
    </source>
</reference>
<dbReference type="RefSeq" id="WP_183343977.1">
    <property type="nucleotide sequence ID" value="NZ_JACHNU010000006.1"/>
</dbReference>
<gene>
    <name evidence="1" type="ORF">BDZ31_003778</name>
</gene>
<protein>
    <recommendedName>
        <fullName evidence="3">DUF2867 domain-containing protein</fullName>
    </recommendedName>
</protein>
<keyword evidence="2" id="KW-1185">Reference proteome</keyword>
<sequence>MERLPYIDEHARIVGGSREQVWRALVDTVRRETAGGEPLARLLGCEQTAGSRPFEGEPGQTIPGFRVAEAEPGRRLALRGRHRFADYQLTFLLDDDGRLRALTHADFPGLRGRVYKALVIGTRGHVVATRHLLRAVGRRVAAQRPG</sequence>
<name>A0A840IIL3_9ACTN</name>
<evidence type="ECO:0000313" key="2">
    <source>
        <dbReference type="Proteomes" id="UP000585272"/>
    </source>
</evidence>
<dbReference type="EMBL" id="JACHNU010000006">
    <property type="protein sequence ID" value="MBB4664175.1"/>
    <property type="molecule type" value="Genomic_DNA"/>
</dbReference>
<proteinExistence type="predicted"/>
<evidence type="ECO:0008006" key="3">
    <source>
        <dbReference type="Google" id="ProtNLM"/>
    </source>
</evidence>
<dbReference type="Proteomes" id="UP000585272">
    <property type="component" value="Unassembled WGS sequence"/>
</dbReference>
<dbReference type="Gene3D" id="3.30.530.20">
    <property type="match status" value="1"/>
</dbReference>